<evidence type="ECO:0000313" key="1">
    <source>
        <dbReference type="EMBL" id="KAK2028684.1"/>
    </source>
</evidence>
<protein>
    <submittedName>
        <fullName evidence="1">Uncharacterized protein</fullName>
    </submittedName>
</protein>
<reference evidence="1" key="1">
    <citation type="submission" date="2021-06" db="EMBL/GenBank/DDBJ databases">
        <title>Comparative genomics, transcriptomics and evolutionary studies reveal genomic signatures of adaptation to plant cell wall in hemibiotrophic fungi.</title>
        <authorList>
            <consortium name="DOE Joint Genome Institute"/>
            <person name="Baroncelli R."/>
            <person name="Diaz J.F."/>
            <person name="Benocci T."/>
            <person name="Peng M."/>
            <person name="Battaglia E."/>
            <person name="Haridas S."/>
            <person name="Andreopoulos W."/>
            <person name="Labutti K."/>
            <person name="Pangilinan J."/>
            <person name="Floch G.L."/>
            <person name="Makela M.R."/>
            <person name="Henrissat B."/>
            <person name="Grigoriev I.V."/>
            <person name="Crouch J.A."/>
            <person name="De Vries R.P."/>
            <person name="Sukno S.A."/>
            <person name="Thon M.R."/>
        </authorList>
    </citation>
    <scope>NUCLEOTIDE SEQUENCE</scope>
    <source>
        <strain evidence="1">MAFF235873</strain>
    </source>
</reference>
<keyword evidence="2" id="KW-1185">Reference proteome</keyword>
<dbReference type="EMBL" id="MU842874">
    <property type="protein sequence ID" value="KAK2028684.1"/>
    <property type="molecule type" value="Genomic_DNA"/>
</dbReference>
<organism evidence="1 2">
    <name type="scientific">Colletotrichum zoysiae</name>
    <dbReference type="NCBI Taxonomy" id="1216348"/>
    <lineage>
        <taxon>Eukaryota</taxon>
        <taxon>Fungi</taxon>
        <taxon>Dikarya</taxon>
        <taxon>Ascomycota</taxon>
        <taxon>Pezizomycotina</taxon>
        <taxon>Sordariomycetes</taxon>
        <taxon>Hypocreomycetidae</taxon>
        <taxon>Glomerellales</taxon>
        <taxon>Glomerellaceae</taxon>
        <taxon>Colletotrichum</taxon>
        <taxon>Colletotrichum graminicola species complex</taxon>
    </lineage>
</organism>
<name>A0AAD9HIX8_9PEZI</name>
<proteinExistence type="predicted"/>
<sequence length="178" mass="19535">MTRRYRGIPVQVRLSGSQRAPRHQPSIVPRYLAFYSFVLSRVPPLTATDPYHTKTGCFVCFPIPRPQLSGLVTRHHPRASRPLGRWEHTTVGIEALTADADAVPSPPPSTPLCAWPTPPGMRWSTPVAGTATRNLPPLDESSCSRAILTVTLNHKQTRPASLIHGVLTGSRVRKLGLI</sequence>
<dbReference type="AlphaFoldDB" id="A0AAD9HIX8"/>
<dbReference type="Proteomes" id="UP001232148">
    <property type="component" value="Unassembled WGS sequence"/>
</dbReference>
<accession>A0AAD9HIX8</accession>
<evidence type="ECO:0000313" key="2">
    <source>
        <dbReference type="Proteomes" id="UP001232148"/>
    </source>
</evidence>
<gene>
    <name evidence="1" type="ORF">LX32DRAFT_388843</name>
</gene>
<comment type="caution">
    <text evidence="1">The sequence shown here is derived from an EMBL/GenBank/DDBJ whole genome shotgun (WGS) entry which is preliminary data.</text>
</comment>